<dbReference type="InterPro" id="IPR002575">
    <property type="entry name" value="Aminoglycoside_PTrfase"/>
</dbReference>
<dbReference type="GO" id="GO:0005524">
    <property type="term" value="F:ATP binding"/>
    <property type="evidence" value="ECO:0007669"/>
    <property type="project" value="UniProtKB-KW"/>
</dbReference>
<dbReference type="GO" id="GO:0009088">
    <property type="term" value="P:threonine biosynthetic process"/>
    <property type="evidence" value="ECO:0007669"/>
    <property type="project" value="UniProtKB-UniRule"/>
</dbReference>
<dbReference type="NCBIfam" id="TIGR00938">
    <property type="entry name" value="thrB_alt"/>
    <property type="match status" value="1"/>
</dbReference>
<evidence type="ECO:0000259" key="9">
    <source>
        <dbReference type="Pfam" id="PF01636"/>
    </source>
</evidence>
<evidence type="ECO:0000256" key="8">
    <source>
        <dbReference type="NCBIfam" id="TIGR00938"/>
    </source>
</evidence>
<evidence type="ECO:0000256" key="5">
    <source>
        <dbReference type="ARBA" id="ARBA00022777"/>
    </source>
</evidence>
<evidence type="ECO:0000256" key="1">
    <source>
        <dbReference type="ARBA" id="ARBA00022605"/>
    </source>
</evidence>
<evidence type="ECO:0000256" key="6">
    <source>
        <dbReference type="ARBA" id="ARBA00022840"/>
    </source>
</evidence>
<dbReference type="Gene3D" id="3.30.200.20">
    <property type="entry name" value="Phosphorylase Kinase, domain 1"/>
    <property type="match status" value="1"/>
</dbReference>
<feature type="non-terminal residue" evidence="10">
    <location>
        <position position="308"/>
    </location>
</feature>
<keyword evidence="1" id="KW-0028">Amino-acid biosynthesis</keyword>
<comment type="caution">
    <text evidence="10">The sequence shown here is derived from an EMBL/GenBank/DDBJ whole genome shotgun (WGS) entry which is preliminary data.</text>
</comment>
<keyword evidence="4" id="KW-0547">Nucleotide-binding</keyword>
<evidence type="ECO:0000256" key="3">
    <source>
        <dbReference type="ARBA" id="ARBA00022697"/>
    </source>
</evidence>
<dbReference type="InterPro" id="IPR011009">
    <property type="entry name" value="Kinase-like_dom_sf"/>
</dbReference>
<evidence type="ECO:0000256" key="4">
    <source>
        <dbReference type="ARBA" id="ARBA00022741"/>
    </source>
</evidence>
<dbReference type="EMBL" id="JAOCGG010000046">
    <property type="protein sequence ID" value="MDH1632358.1"/>
    <property type="molecule type" value="Genomic_DNA"/>
</dbReference>
<dbReference type="GO" id="GO:0004413">
    <property type="term" value="F:homoserine kinase activity"/>
    <property type="evidence" value="ECO:0007669"/>
    <property type="project" value="UniProtKB-UniRule"/>
</dbReference>
<keyword evidence="5 10" id="KW-0418">Kinase</keyword>
<evidence type="ECO:0000256" key="2">
    <source>
        <dbReference type="ARBA" id="ARBA00022679"/>
    </source>
</evidence>
<dbReference type="NCBIfam" id="NF003558">
    <property type="entry name" value="PRK05231.1"/>
    <property type="match status" value="1"/>
</dbReference>
<sequence>MSVFTPVSRPELETFLAPYELGRLLDFQGIAAGTENSNFFVSLEKGEFVLTLIERGPAEDMPFFIELLDVLHAADMPVPYAVRDRDGNGLRELCGKPALLQPRLSGKHIKAPNNQHCAQVGELLAHIHLATRERIIERRTDRGLDWMLESGAELLPGLNREQAGLLQPALAEITAHKAQILALPKANLHADLFRDNVMFEGTHLTGLIDFYNACSGPMLYDIAITVNDWCLDEQGGIDLPRAQALLGAYAALRPFTAAEAELWPVMLRVACVRFWLSRLIAAQAFAGMDVMIHDPSEFEVRLAQRQQV</sequence>
<feature type="domain" description="Aminoglycoside phosphotransferase" evidence="9">
    <location>
        <begin position="27"/>
        <end position="255"/>
    </location>
</feature>
<accession>A0AA42S058</accession>
<organism evidence="10 11">
    <name type="scientific">Pseudomonas mosselii</name>
    <dbReference type="NCBI Taxonomy" id="78327"/>
    <lineage>
        <taxon>Bacteria</taxon>
        <taxon>Pseudomonadati</taxon>
        <taxon>Pseudomonadota</taxon>
        <taxon>Gammaproteobacteria</taxon>
        <taxon>Pseudomonadales</taxon>
        <taxon>Pseudomonadaceae</taxon>
        <taxon>Pseudomonas</taxon>
    </lineage>
</organism>
<protein>
    <recommendedName>
        <fullName evidence="8">Homoserine kinase</fullName>
        <ecNumber evidence="8">2.7.1.39</ecNumber>
    </recommendedName>
</protein>
<dbReference type="PANTHER" id="PTHR21064:SF6">
    <property type="entry name" value="AMINOGLYCOSIDE PHOSPHOTRANSFERASE DOMAIN-CONTAINING PROTEIN"/>
    <property type="match status" value="1"/>
</dbReference>
<dbReference type="PANTHER" id="PTHR21064">
    <property type="entry name" value="AMINOGLYCOSIDE PHOSPHOTRANSFERASE DOMAIN-CONTAINING PROTEIN-RELATED"/>
    <property type="match status" value="1"/>
</dbReference>
<dbReference type="Pfam" id="PF01636">
    <property type="entry name" value="APH"/>
    <property type="match status" value="1"/>
</dbReference>
<name>A0AA42S058_9PSED</name>
<evidence type="ECO:0000256" key="7">
    <source>
        <dbReference type="ARBA" id="ARBA00038240"/>
    </source>
</evidence>
<dbReference type="CDD" id="cd05153">
    <property type="entry name" value="HomoserineK_II"/>
    <property type="match status" value="1"/>
</dbReference>
<evidence type="ECO:0000313" key="10">
    <source>
        <dbReference type="EMBL" id="MDH1632358.1"/>
    </source>
</evidence>
<keyword evidence="3" id="KW-0791">Threonine biosynthesis</keyword>
<gene>
    <name evidence="10" type="ORF">N5I14_19150</name>
</gene>
<dbReference type="EC" id="2.7.1.39" evidence="8"/>
<dbReference type="AlphaFoldDB" id="A0AA42S058"/>
<keyword evidence="6" id="KW-0067">ATP-binding</keyword>
<dbReference type="SUPFAM" id="SSF56112">
    <property type="entry name" value="Protein kinase-like (PK-like)"/>
    <property type="match status" value="1"/>
</dbReference>
<dbReference type="Proteomes" id="UP001160882">
    <property type="component" value="Unassembled WGS sequence"/>
</dbReference>
<comment type="similarity">
    <text evidence="7">Belongs to the pseudomonas-type ThrB family.</text>
</comment>
<proteinExistence type="inferred from homology"/>
<evidence type="ECO:0000313" key="11">
    <source>
        <dbReference type="Proteomes" id="UP001160882"/>
    </source>
</evidence>
<dbReference type="Gene3D" id="3.90.1200.10">
    <property type="match status" value="1"/>
</dbReference>
<dbReference type="RefSeq" id="WP_280083004.1">
    <property type="nucleotide sequence ID" value="NZ_JAOCGG010000046.1"/>
</dbReference>
<dbReference type="InterPro" id="IPR005280">
    <property type="entry name" value="Homoserine_kinase_II"/>
</dbReference>
<dbReference type="InterPro" id="IPR050249">
    <property type="entry name" value="Pseudomonas-type_ThrB"/>
</dbReference>
<keyword evidence="2 10" id="KW-0808">Transferase</keyword>
<reference evidence="10" key="1">
    <citation type="submission" date="2022-09" db="EMBL/GenBank/DDBJ databases">
        <title>Intensive care unit water sources are persistently colonized with multi-drug resistant bacteria and are the site of extensive horizontal gene transfer of antibiotic resistance genes.</title>
        <authorList>
            <person name="Diorio-Toth L."/>
        </authorList>
    </citation>
    <scope>NUCLEOTIDE SEQUENCE</scope>
    <source>
        <strain evidence="10">GD03782</strain>
    </source>
</reference>
<dbReference type="HAMAP" id="MF_00301">
    <property type="entry name" value="Homoser_kinase_2"/>
    <property type="match status" value="1"/>
</dbReference>